<gene>
    <name evidence="2" type="ORF">TCE0_011r00612</name>
</gene>
<keyword evidence="3" id="KW-1185">Reference proteome</keyword>
<feature type="region of interest" description="Disordered" evidence="1">
    <location>
        <begin position="468"/>
        <end position="529"/>
    </location>
</feature>
<reference evidence="3" key="1">
    <citation type="journal article" date="2015" name="Genome Announc.">
        <title>Draft genome sequence of Talaromyces cellulolyticus strain Y-94, a source of lignocellulosic biomass-degrading enzymes.</title>
        <authorList>
            <person name="Fujii T."/>
            <person name="Koike H."/>
            <person name="Sawayama S."/>
            <person name="Yano S."/>
            <person name="Inoue H."/>
        </authorList>
    </citation>
    <scope>NUCLEOTIDE SEQUENCE [LARGE SCALE GENOMIC DNA]</scope>
    <source>
        <strain evidence="3">Y-94</strain>
    </source>
</reference>
<sequence>MKGDVVSRLNVEMGIMTPFDTKGLWSLIWISDRNANKGAAIIHTDAGSKISDILRDVHKEAKQYPHPMLLVLQLLVNYHDMTAEILNEVLKDLDDVNEEIKWQLGSTRNNENKANGCNFANMSQRLHDARIKVVQLTRRNGFEVLVSKGLQHLPERIDNQAAVLYSLIAQHDARLQYQLATETFVDSKAMKTLAIITIVFLPGTSVATLFATNMIEFESGQEGWIYVVVVIPTTRRHHALFRILVSEHRGDDSAIPVPDIFIFAPGMPVVVNQSTHQGLKLVSGASYTALDIILDKAYVPSLRSSQKRFHIHLPQKVRNTLFPYNPQKRKLTTGKNAKDIRHVHIRFPKVLENGDGLFISDQSAQILDKVQSACTGLTKVTFGPVCAFDGRVSPYLESPEKTSNLFRLVNKRLQPFLSPWSITIVILASNAYRHISDELKNRYAWNVIEEEDWSQFVSGILAGIGAGNRPRLRNTDDGEMDGGSSGSSHDTKVDVEDDSSSNTTVNTGSTGDGLHIDGSDEGFDETENPELYAYYQLGRLP</sequence>
<organism evidence="2 3">
    <name type="scientific">Talaromyces pinophilus</name>
    <name type="common">Penicillium pinophilum</name>
    <dbReference type="NCBI Taxonomy" id="128442"/>
    <lineage>
        <taxon>Eukaryota</taxon>
        <taxon>Fungi</taxon>
        <taxon>Dikarya</taxon>
        <taxon>Ascomycota</taxon>
        <taxon>Pezizomycotina</taxon>
        <taxon>Eurotiomycetes</taxon>
        <taxon>Eurotiomycetidae</taxon>
        <taxon>Eurotiales</taxon>
        <taxon>Trichocomaceae</taxon>
        <taxon>Talaromyces</taxon>
        <taxon>Talaromyces sect. Talaromyces</taxon>
    </lineage>
</organism>
<name>A0A0B8N0I8_TALPI</name>
<evidence type="ECO:0000256" key="1">
    <source>
        <dbReference type="SAM" id="MobiDB-lite"/>
    </source>
</evidence>
<protein>
    <submittedName>
        <fullName evidence="2">Uncharacterized protein</fullName>
    </submittedName>
</protein>
<feature type="compositionally biased region" description="Low complexity" evidence="1">
    <location>
        <begin position="500"/>
        <end position="513"/>
    </location>
</feature>
<dbReference type="Proteomes" id="UP000053095">
    <property type="component" value="Unassembled WGS sequence"/>
</dbReference>
<evidence type="ECO:0000313" key="3">
    <source>
        <dbReference type="Proteomes" id="UP000053095"/>
    </source>
</evidence>
<proteinExistence type="predicted"/>
<dbReference type="AlphaFoldDB" id="A0A0B8N0I8"/>
<accession>A0A0B8N0I8</accession>
<evidence type="ECO:0000313" key="2">
    <source>
        <dbReference type="EMBL" id="GAM33599.1"/>
    </source>
</evidence>
<feature type="compositionally biased region" description="Acidic residues" evidence="1">
    <location>
        <begin position="519"/>
        <end position="528"/>
    </location>
</feature>
<dbReference type="EMBL" id="DF933807">
    <property type="protein sequence ID" value="GAM33599.1"/>
    <property type="molecule type" value="Genomic_DNA"/>
</dbReference>
<dbReference type="Gene3D" id="1.20.58.340">
    <property type="entry name" value="Magnesium transport protein CorA, transmembrane region"/>
    <property type="match status" value="1"/>
</dbReference>